<dbReference type="GO" id="GO:0003824">
    <property type="term" value="F:catalytic activity"/>
    <property type="evidence" value="ECO:0007669"/>
    <property type="project" value="InterPro"/>
</dbReference>
<dbReference type="EMBL" id="CAJNIZ010020591">
    <property type="protein sequence ID" value="CAE7442614.1"/>
    <property type="molecule type" value="Genomic_DNA"/>
</dbReference>
<proteinExistence type="predicted"/>
<gene>
    <name evidence="2" type="primary">TY5A</name>
    <name evidence="2" type="ORF">SPIL2461_LOCUS10763</name>
</gene>
<dbReference type="SUPFAM" id="SSF52374">
    <property type="entry name" value="Nucleotidylyl transferase"/>
    <property type="match status" value="1"/>
</dbReference>
<comment type="caution">
    <text evidence="2">The sequence shown here is derived from an EMBL/GenBank/DDBJ whole genome shotgun (WGS) entry which is preliminary data.</text>
</comment>
<dbReference type="OrthoDB" id="422187at2759"/>
<evidence type="ECO:0000313" key="2">
    <source>
        <dbReference type="EMBL" id="CAE7442614.1"/>
    </source>
</evidence>
<accession>A0A812RKY0</accession>
<dbReference type="InterPro" id="IPR014729">
    <property type="entry name" value="Rossmann-like_a/b/a_fold"/>
</dbReference>
<dbReference type="AlphaFoldDB" id="A0A812RKY0"/>
<evidence type="ECO:0000313" key="3">
    <source>
        <dbReference type="Proteomes" id="UP000649617"/>
    </source>
</evidence>
<organism evidence="2 3">
    <name type="scientific">Symbiodinium pilosum</name>
    <name type="common">Dinoflagellate</name>
    <dbReference type="NCBI Taxonomy" id="2952"/>
    <lineage>
        <taxon>Eukaryota</taxon>
        <taxon>Sar</taxon>
        <taxon>Alveolata</taxon>
        <taxon>Dinophyceae</taxon>
        <taxon>Suessiales</taxon>
        <taxon>Symbiodiniaceae</taxon>
        <taxon>Symbiodinium</taxon>
    </lineage>
</organism>
<sequence length="275" mass="30000">MGNKRQKSAGKAREWDCSKVVSRITHSLSSQSDDCVFLVLVLSGALNPVHRGHTEMLRHSKKLLEQSSLDGRSVVVAGYALAPSSESYVKRKLGAHAISLGDRVLMCEAAAHSEELTCVVPFGIASALHTAAEMRPCLERRLRIAMDHLESPACFDPKHDVHILPVYGSDFLVRCPQAARQPTLITFRQDEEDTAERAEQIVASETKLHPSFRLLKVESGAIPDFSSTAIREALEVASKAPEPASEAWGYLKRALHPDVLDLFAARDGVGAAANE</sequence>
<name>A0A812RKY0_SYMPI</name>
<dbReference type="Proteomes" id="UP000649617">
    <property type="component" value="Unassembled WGS sequence"/>
</dbReference>
<evidence type="ECO:0000259" key="1">
    <source>
        <dbReference type="Pfam" id="PF01467"/>
    </source>
</evidence>
<feature type="domain" description="Cytidyltransferase-like" evidence="1">
    <location>
        <begin position="43"/>
        <end position="232"/>
    </location>
</feature>
<protein>
    <submittedName>
        <fullName evidence="2">TY5A protein</fullName>
    </submittedName>
</protein>
<keyword evidence="3" id="KW-1185">Reference proteome</keyword>
<dbReference type="Pfam" id="PF01467">
    <property type="entry name" value="CTP_transf_like"/>
    <property type="match status" value="1"/>
</dbReference>
<dbReference type="Gene3D" id="3.40.50.620">
    <property type="entry name" value="HUPs"/>
    <property type="match status" value="1"/>
</dbReference>
<dbReference type="InterPro" id="IPR004821">
    <property type="entry name" value="Cyt_trans-like"/>
</dbReference>
<reference evidence="2" key="1">
    <citation type="submission" date="2021-02" db="EMBL/GenBank/DDBJ databases">
        <authorList>
            <person name="Dougan E. K."/>
            <person name="Rhodes N."/>
            <person name="Thang M."/>
            <person name="Chan C."/>
        </authorList>
    </citation>
    <scope>NUCLEOTIDE SEQUENCE</scope>
</reference>